<protein>
    <submittedName>
        <fullName evidence="5">Uncharacterized protein</fullName>
    </submittedName>
</protein>
<dbReference type="InterPro" id="IPR001680">
    <property type="entry name" value="WD40_rpt"/>
</dbReference>
<dbReference type="GO" id="GO:0045600">
    <property type="term" value="P:positive regulation of fat cell differentiation"/>
    <property type="evidence" value="ECO:0007669"/>
    <property type="project" value="TreeGrafter"/>
</dbReference>
<keyword evidence="1 3" id="KW-0853">WD repeat</keyword>
<dbReference type="SMART" id="SM00320">
    <property type="entry name" value="WD40"/>
    <property type="match status" value="2"/>
</dbReference>
<organism evidence="5 6">
    <name type="scientific">Neotoma lepida</name>
    <name type="common">Desert woodrat</name>
    <dbReference type="NCBI Taxonomy" id="56216"/>
    <lineage>
        <taxon>Eukaryota</taxon>
        <taxon>Metazoa</taxon>
        <taxon>Chordata</taxon>
        <taxon>Craniata</taxon>
        <taxon>Vertebrata</taxon>
        <taxon>Euteleostomi</taxon>
        <taxon>Mammalia</taxon>
        <taxon>Eutheria</taxon>
        <taxon>Euarchontoglires</taxon>
        <taxon>Glires</taxon>
        <taxon>Rodentia</taxon>
        <taxon>Myomorpha</taxon>
        <taxon>Muroidea</taxon>
        <taxon>Cricetidae</taxon>
        <taxon>Neotominae</taxon>
        <taxon>Neotoma</taxon>
    </lineage>
</organism>
<dbReference type="STRING" id="56216.A0A1A6GWB9"/>
<dbReference type="SUPFAM" id="SSF50978">
    <property type="entry name" value="WD40 repeat-like"/>
    <property type="match status" value="1"/>
</dbReference>
<dbReference type="PANTHER" id="PTHR46189">
    <property type="entry name" value="LD41958P"/>
    <property type="match status" value="1"/>
</dbReference>
<dbReference type="InterPro" id="IPR036322">
    <property type="entry name" value="WD40_repeat_dom_sf"/>
</dbReference>
<reference evidence="5 6" key="1">
    <citation type="submission" date="2016-06" db="EMBL/GenBank/DDBJ databases">
        <title>The Draft Genome Sequence and Annotation of the Desert Woodrat Neotoma lepida.</title>
        <authorList>
            <person name="Campbell M."/>
            <person name="Oakeson K.F."/>
            <person name="Yandell M."/>
            <person name="Halpert J.R."/>
            <person name="Dearing D."/>
        </authorList>
    </citation>
    <scope>NUCLEOTIDE SEQUENCE [LARGE SCALE GENOMIC DNA]</scope>
    <source>
        <strain evidence="5">417</strain>
        <tissue evidence="5">Liver</tissue>
    </source>
</reference>
<evidence type="ECO:0000256" key="3">
    <source>
        <dbReference type="PROSITE-ProRule" id="PRU00221"/>
    </source>
</evidence>
<dbReference type="EMBL" id="LZPO01066363">
    <property type="protein sequence ID" value="OBS70249.1"/>
    <property type="molecule type" value="Genomic_DNA"/>
</dbReference>
<dbReference type="InterPro" id="IPR042234">
    <property type="entry name" value="WDFY1/WDFY2"/>
</dbReference>
<dbReference type="Gene3D" id="2.130.10.10">
    <property type="entry name" value="YVTN repeat-like/Quinoprotein amine dehydrogenase"/>
    <property type="match status" value="1"/>
</dbReference>
<dbReference type="OrthoDB" id="63070at2759"/>
<dbReference type="Pfam" id="PF00400">
    <property type="entry name" value="WD40"/>
    <property type="match status" value="1"/>
</dbReference>
<dbReference type="PROSITE" id="PS50294">
    <property type="entry name" value="WD_REPEATS_REGION"/>
    <property type="match status" value="1"/>
</dbReference>
<accession>A0A1A6GWB9</accession>
<keyword evidence="6" id="KW-1185">Reference proteome</keyword>
<evidence type="ECO:0000256" key="4">
    <source>
        <dbReference type="SAM" id="MobiDB-lite"/>
    </source>
</evidence>
<evidence type="ECO:0000256" key="1">
    <source>
        <dbReference type="ARBA" id="ARBA00022574"/>
    </source>
</evidence>
<feature type="non-terminal residue" evidence="5">
    <location>
        <position position="146"/>
    </location>
</feature>
<dbReference type="AlphaFoldDB" id="A0A1A6GWB9"/>
<dbReference type="PROSITE" id="PS50082">
    <property type="entry name" value="WD_REPEATS_2"/>
    <property type="match status" value="1"/>
</dbReference>
<dbReference type="Proteomes" id="UP000092124">
    <property type="component" value="Unassembled WGS sequence"/>
</dbReference>
<feature type="region of interest" description="Disordered" evidence="4">
    <location>
        <begin position="1"/>
        <end position="45"/>
    </location>
</feature>
<feature type="compositionally biased region" description="Polar residues" evidence="4">
    <location>
        <begin position="1"/>
        <end position="16"/>
    </location>
</feature>
<sequence>MTPRESTAFTTSSGSETCRPYAADGRSASDSEKQISGYSRGSGKGLRKKLTILEQPEFILSEDYNKMTPVKNYQAHQSRVTMVLFVLELEWVLSTGQDKQFAWHCSESGQRLGCYRTRGVTALCWDPVQRVLFSGSSDHSVIMWDI</sequence>
<dbReference type="InterPro" id="IPR019775">
    <property type="entry name" value="WD40_repeat_CS"/>
</dbReference>
<gene>
    <name evidence="5" type="ORF">A6R68_01209</name>
</gene>
<evidence type="ECO:0000313" key="5">
    <source>
        <dbReference type="EMBL" id="OBS70249.1"/>
    </source>
</evidence>
<dbReference type="PANTHER" id="PTHR46189:SF3">
    <property type="entry name" value="WD REPEAT AND FYVE DOMAIN-CONTAINING PROTEIN 2"/>
    <property type="match status" value="1"/>
</dbReference>
<proteinExistence type="predicted"/>
<evidence type="ECO:0000256" key="2">
    <source>
        <dbReference type="ARBA" id="ARBA00022737"/>
    </source>
</evidence>
<comment type="caution">
    <text evidence="5">The sequence shown here is derived from an EMBL/GenBank/DDBJ whole genome shotgun (WGS) entry which is preliminary data.</text>
</comment>
<dbReference type="GO" id="GO:0005769">
    <property type="term" value="C:early endosome"/>
    <property type="evidence" value="ECO:0007669"/>
    <property type="project" value="TreeGrafter"/>
</dbReference>
<keyword evidence="2" id="KW-0677">Repeat</keyword>
<dbReference type="PROSITE" id="PS00678">
    <property type="entry name" value="WD_REPEATS_1"/>
    <property type="match status" value="1"/>
</dbReference>
<feature type="repeat" description="WD" evidence="3">
    <location>
        <begin position="120"/>
        <end position="146"/>
    </location>
</feature>
<dbReference type="InterPro" id="IPR015943">
    <property type="entry name" value="WD40/YVTN_repeat-like_dom_sf"/>
</dbReference>
<evidence type="ECO:0000313" key="6">
    <source>
        <dbReference type="Proteomes" id="UP000092124"/>
    </source>
</evidence>
<name>A0A1A6GWB9_NEOLE</name>